<dbReference type="AlphaFoldDB" id="A0AAE5IWH2"/>
<evidence type="ECO:0000259" key="1">
    <source>
        <dbReference type="Pfam" id="PF24623"/>
    </source>
</evidence>
<organism evidence="2 3">
    <name type="scientific">Rhodococcus hoagii</name>
    <name type="common">Corynebacterium equii</name>
    <dbReference type="NCBI Taxonomy" id="43767"/>
    <lineage>
        <taxon>Bacteria</taxon>
        <taxon>Bacillati</taxon>
        <taxon>Actinomycetota</taxon>
        <taxon>Actinomycetes</taxon>
        <taxon>Mycobacteriales</taxon>
        <taxon>Nocardiaceae</taxon>
        <taxon>Prescottella</taxon>
    </lineage>
</organism>
<dbReference type="RefSeq" id="WP_175279136.1">
    <property type="nucleotide sequence ID" value="NZ_AP025268.1"/>
</dbReference>
<dbReference type="Proteomes" id="UP000193518">
    <property type="component" value="Unassembled WGS sequence"/>
</dbReference>
<feature type="domain" description="DNA-binding phage zinc finger" evidence="1">
    <location>
        <begin position="11"/>
        <end position="61"/>
    </location>
</feature>
<accession>A0AAE5IWH2</accession>
<evidence type="ECO:0000313" key="2">
    <source>
        <dbReference type="EMBL" id="ORM31278.1"/>
    </source>
</evidence>
<protein>
    <recommendedName>
        <fullName evidence="1">DNA-binding phage zinc finger domain-containing protein</fullName>
    </recommendedName>
</protein>
<dbReference type="EMBL" id="LWIC01000001">
    <property type="protein sequence ID" value="ORM31278.1"/>
    <property type="molecule type" value="Genomic_DNA"/>
</dbReference>
<gene>
    <name evidence="2" type="ORF">A5N68_03475</name>
</gene>
<evidence type="ECO:0000313" key="3">
    <source>
        <dbReference type="Proteomes" id="UP000193518"/>
    </source>
</evidence>
<sequence length="76" mass="8295">MQNLQDVMDHDSALTVSCRDCGAAEGDPCTAPDRNGIRHPLTRFPAHPKRIKRAARIARLQAFDAERAAARAEAGQ</sequence>
<dbReference type="InterPro" id="IPR056911">
    <property type="entry name" value="Phage_Znf_bind_put"/>
</dbReference>
<reference evidence="2 3" key="1">
    <citation type="journal article" date="2016" name="Genome Biol. Evol.">
        <title>Pangenome and Phylogenomic Analysis of the Pathogenic Actinobacterium Rhodococcus equi.</title>
        <authorList>
            <person name="Anastasi E."/>
            <person name="MacArthur I."/>
            <person name="Scortti M."/>
            <person name="Alvarez S."/>
            <person name="Giguere S."/>
            <person name="Vazquez-Boland J.A."/>
        </authorList>
    </citation>
    <scope>NUCLEOTIDE SEQUENCE [LARGE SCALE GENOMIC DNA]</scope>
    <source>
        <strain evidence="2 3">PAM1271</strain>
    </source>
</reference>
<proteinExistence type="predicted"/>
<name>A0AAE5IWH2_RHOHA</name>
<comment type="caution">
    <text evidence="2">The sequence shown here is derived from an EMBL/GenBank/DDBJ whole genome shotgun (WGS) entry which is preliminary data.</text>
</comment>
<dbReference type="Pfam" id="PF24623">
    <property type="entry name" value="Phage_zn_bind_8"/>
    <property type="match status" value="1"/>
</dbReference>